<keyword evidence="11" id="KW-1185">Reference proteome</keyword>
<evidence type="ECO:0000256" key="6">
    <source>
        <dbReference type="ARBA" id="ARBA00038076"/>
    </source>
</evidence>
<feature type="transmembrane region" description="Helical" evidence="7">
    <location>
        <begin position="255"/>
        <end position="278"/>
    </location>
</feature>
<accession>A0A9X3SGB5</accession>
<keyword evidence="4 7" id="KW-1133">Transmembrane helix</keyword>
<feature type="domain" description="ABC3 transporter permease C-terminal" evidence="8">
    <location>
        <begin position="257"/>
        <end position="379"/>
    </location>
</feature>
<dbReference type="InterPro" id="IPR003838">
    <property type="entry name" value="ABC3_permease_C"/>
</dbReference>
<comment type="similarity">
    <text evidence="6">Belongs to the ABC-4 integral membrane protein family.</text>
</comment>
<feature type="transmembrane region" description="Helical" evidence="7">
    <location>
        <begin position="432"/>
        <end position="461"/>
    </location>
</feature>
<dbReference type="EMBL" id="JAJAQC010000040">
    <property type="protein sequence ID" value="MDA0566712.1"/>
    <property type="molecule type" value="Genomic_DNA"/>
</dbReference>
<keyword evidence="3 7" id="KW-0812">Transmembrane</keyword>
<keyword evidence="2" id="KW-1003">Cell membrane</keyword>
<feature type="transmembrane region" description="Helical" evidence="7">
    <location>
        <begin position="298"/>
        <end position="326"/>
    </location>
</feature>
<feature type="domain" description="MacB-like periplasmic core" evidence="9">
    <location>
        <begin position="17"/>
        <end position="222"/>
    </location>
</feature>
<dbReference type="Proteomes" id="UP001140076">
    <property type="component" value="Unassembled WGS sequence"/>
</dbReference>
<dbReference type="InterPro" id="IPR025857">
    <property type="entry name" value="MacB_PCD"/>
</dbReference>
<feature type="transmembrane region" description="Helical" evidence="7">
    <location>
        <begin position="758"/>
        <end position="791"/>
    </location>
</feature>
<organism evidence="10 11">
    <name type="scientific">Streptomonospora mangrovi</name>
    <dbReference type="NCBI Taxonomy" id="2883123"/>
    <lineage>
        <taxon>Bacteria</taxon>
        <taxon>Bacillati</taxon>
        <taxon>Actinomycetota</taxon>
        <taxon>Actinomycetes</taxon>
        <taxon>Streptosporangiales</taxon>
        <taxon>Nocardiopsidaceae</taxon>
        <taxon>Streptomonospora</taxon>
    </lineage>
</organism>
<evidence type="ECO:0000256" key="7">
    <source>
        <dbReference type="SAM" id="Phobius"/>
    </source>
</evidence>
<dbReference type="GO" id="GO:0022857">
    <property type="term" value="F:transmembrane transporter activity"/>
    <property type="evidence" value="ECO:0007669"/>
    <property type="project" value="TreeGrafter"/>
</dbReference>
<protein>
    <submittedName>
        <fullName evidence="10">FtsX-like permease family protein</fullName>
    </submittedName>
</protein>
<feature type="transmembrane region" description="Helical" evidence="7">
    <location>
        <begin position="803"/>
        <end position="822"/>
    </location>
</feature>
<evidence type="ECO:0000313" key="11">
    <source>
        <dbReference type="Proteomes" id="UP001140076"/>
    </source>
</evidence>
<evidence type="ECO:0000256" key="4">
    <source>
        <dbReference type="ARBA" id="ARBA00022989"/>
    </source>
</evidence>
<evidence type="ECO:0000313" key="10">
    <source>
        <dbReference type="EMBL" id="MDA0566712.1"/>
    </source>
</evidence>
<dbReference type="GO" id="GO:0005886">
    <property type="term" value="C:plasma membrane"/>
    <property type="evidence" value="ECO:0007669"/>
    <property type="project" value="UniProtKB-SubCell"/>
</dbReference>
<sequence>MLRTTLAGLRLHKGRLVTTALAIALGVMFVAGTLVFTDTLRASYSAQVMGSAERMDAVALPEGESERPLPPGLLEEIRDLPEIDRAEGMVRAEAPLLDPDGRAVGTLPTLAVSVGDPSRYTAAQGELPDADDEAALATSTAETAGYAIGDTAEVLDADGERHTVTITGLVDFGVDPQVGYQGAVVLTPEAASRVTGVEGFAEIDAVAAEGVSAEEAVAAVDAVAGSGTEVITGRTLGERLADRAGVEADSMATALLLFAVVSVVVAAIVIQNTFAILVAQRRREMALLRCVGARRGQVFASVVLEALVVGLAASALGVLAGIALAAVGFRVGGEALDAGTGAAPLVLTPTAVLVSLAVGTLTTLVAAALPARRATFTPPLAALRDSDVATGLDRRTGWLRTGAGAVLLGASALLVSYAVATPSGQQGLVVVALAGILAFIGVVVWSPLLVRLAVAALAPLLRLLGASGALAADNARRNPRRAATAMVALTVGATLISGYSVINASMQATTDDMLDRQFPFDYQLSAQLDGEGTGTVPAEVTAELRDSPAVGSVIADRSAFPEAEGRPAGYRVATYRGADLGRDLESEMVAGDLSDVGPGRAAVDEEVAAGRGIGDTITVETSRGERDFEIAAIVPTSSQLWGVTLVPRDFAAAFPEITEDSTVLVTGAEDAEPREVRAAVDAALADHPTVQVVSMSDMRAQFDGVLAAAFLAIMAMLGLAVVIAVFGIANTLALSVLERTRESALLRALGLRRGQLRVMLALEAVVLCLTGALVGVALGVFFGWAAGVAVLRGLIFQLPTGQIAAFLAIAVAAGLLASVLPARRAARASITAAMAGR</sequence>
<gene>
    <name evidence="10" type="ORF">LG943_20705</name>
</gene>
<evidence type="ECO:0000256" key="5">
    <source>
        <dbReference type="ARBA" id="ARBA00023136"/>
    </source>
</evidence>
<feature type="transmembrane region" description="Helical" evidence="7">
    <location>
        <begin position="704"/>
        <end position="737"/>
    </location>
</feature>
<feature type="transmembrane region" description="Helical" evidence="7">
    <location>
        <begin position="482"/>
        <end position="502"/>
    </location>
</feature>
<feature type="transmembrane region" description="Helical" evidence="7">
    <location>
        <begin position="402"/>
        <end position="420"/>
    </location>
</feature>
<name>A0A9X3SGB5_9ACTN</name>
<feature type="transmembrane region" description="Helical" evidence="7">
    <location>
        <begin position="16"/>
        <end position="36"/>
    </location>
</feature>
<dbReference type="AlphaFoldDB" id="A0A9X3SGB5"/>
<feature type="transmembrane region" description="Helical" evidence="7">
    <location>
        <begin position="346"/>
        <end position="369"/>
    </location>
</feature>
<evidence type="ECO:0000259" key="8">
    <source>
        <dbReference type="Pfam" id="PF02687"/>
    </source>
</evidence>
<dbReference type="RefSeq" id="WP_270073968.1">
    <property type="nucleotide sequence ID" value="NZ_JAJAQC010000040.1"/>
</dbReference>
<dbReference type="PANTHER" id="PTHR30572">
    <property type="entry name" value="MEMBRANE COMPONENT OF TRANSPORTER-RELATED"/>
    <property type="match status" value="1"/>
</dbReference>
<evidence type="ECO:0000256" key="2">
    <source>
        <dbReference type="ARBA" id="ARBA00022475"/>
    </source>
</evidence>
<dbReference type="InterPro" id="IPR050250">
    <property type="entry name" value="Macrolide_Exporter_MacB"/>
</dbReference>
<comment type="caution">
    <text evidence="10">The sequence shown here is derived from an EMBL/GenBank/DDBJ whole genome shotgun (WGS) entry which is preliminary data.</text>
</comment>
<dbReference type="Pfam" id="PF02687">
    <property type="entry name" value="FtsX"/>
    <property type="match status" value="2"/>
</dbReference>
<evidence type="ECO:0000256" key="3">
    <source>
        <dbReference type="ARBA" id="ARBA00022692"/>
    </source>
</evidence>
<evidence type="ECO:0000256" key="1">
    <source>
        <dbReference type="ARBA" id="ARBA00004651"/>
    </source>
</evidence>
<dbReference type="PANTHER" id="PTHR30572:SF4">
    <property type="entry name" value="ABC TRANSPORTER PERMEASE YTRF"/>
    <property type="match status" value="1"/>
</dbReference>
<dbReference type="Pfam" id="PF12704">
    <property type="entry name" value="MacB_PCD"/>
    <property type="match status" value="1"/>
</dbReference>
<proteinExistence type="inferred from homology"/>
<evidence type="ECO:0000259" key="9">
    <source>
        <dbReference type="Pfam" id="PF12704"/>
    </source>
</evidence>
<comment type="subcellular location">
    <subcellularLocation>
        <location evidence="1">Cell membrane</location>
        <topology evidence="1">Multi-pass membrane protein</topology>
    </subcellularLocation>
</comment>
<reference evidence="10" key="1">
    <citation type="submission" date="2021-10" db="EMBL/GenBank/DDBJ databases">
        <title>Streptomonospora sp. nov., isolated from mangrove soil.</title>
        <authorList>
            <person name="Chen X."/>
            <person name="Ge X."/>
            <person name="Liu W."/>
        </authorList>
    </citation>
    <scope>NUCLEOTIDE SEQUENCE</scope>
    <source>
        <strain evidence="10">S1-112</strain>
    </source>
</reference>
<feature type="domain" description="ABC3 transporter permease C-terminal" evidence="8">
    <location>
        <begin position="715"/>
        <end position="829"/>
    </location>
</feature>
<keyword evidence="5 7" id="KW-0472">Membrane</keyword>